<evidence type="ECO:0000313" key="2">
    <source>
        <dbReference type="Proteomes" id="UP000297527"/>
    </source>
</evidence>
<accession>A0A4Z1HAU2</accession>
<organism evidence="1 2">
    <name type="scientific">Botryotinia convoluta</name>
    <dbReference type="NCBI Taxonomy" id="54673"/>
    <lineage>
        <taxon>Eukaryota</taxon>
        <taxon>Fungi</taxon>
        <taxon>Dikarya</taxon>
        <taxon>Ascomycota</taxon>
        <taxon>Pezizomycotina</taxon>
        <taxon>Leotiomycetes</taxon>
        <taxon>Helotiales</taxon>
        <taxon>Sclerotiniaceae</taxon>
        <taxon>Botryotinia</taxon>
    </lineage>
</organism>
<comment type="caution">
    <text evidence="1">The sequence shown here is derived from an EMBL/GenBank/DDBJ whole genome shotgun (WGS) entry which is preliminary data.</text>
</comment>
<dbReference type="OrthoDB" id="3559803at2759"/>
<evidence type="ECO:0000313" key="1">
    <source>
        <dbReference type="EMBL" id="TGO45985.1"/>
    </source>
</evidence>
<protein>
    <submittedName>
        <fullName evidence="1">Uncharacterized protein</fullName>
    </submittedName>
</protein>
<dbReference type="AlphaFoldDB" id="A0A4Z1HAU2"/>
<name>A0A4Z1HAU2_9HELO</name>
<reference evidence="1 2" key="1">
    <citation type="submission" date="2017-12" db="EMBL/GenBank/DDBJ databases">
        <title>Comparative genomics of Botrytis spp.</title>
        <authorList>
            <person name="Valero-Jimenez C.A."/>
            <person name="Tapia P."/>
            <person name="Veloso J."/>
            <person name="Silva-Moreno E."/>
            <person name="Staats M."/>
            <person name="Valdes J.H."/>
            <person name="Van Kan J.A.L."/>
        </authorList>
    </citation>
    <scope>NUCLEOTIDE SEQUENCE [LARGE SCALE GENOMIC DNA]</scope>
    <source>
        <strain evidence="1 2">MUCL11595</strain>
    </source>
</reference>
<gene>
    <name evidence="1" type="ORF">BCON_0352g00030</name>
</gene>
<dbReference type="Proteomes" id="UP000297527">
    <property type="component" value="Unassembled WGS sequence"/>
</dbReference>
<keyword evidence="2" id="KW-1185">Reference proteome</keyword>
<dbReference type="EMBL" id="PQXN01000350">
    <property type="protein sequence ID" value="TGO45985.1"/>
    <property type="molecule type" value="Genomic_DNA"/>
</dbReference>
<proteinExistence type="predicted"/>
<sequence>MADLIYAFGALEKLPSNITSIAPIITRTIIKPITTAITTAITPTITTIITTTIVKNCSDVSISCERKSTPQTKESDRALFARPLDGLAIWVIVLLTGLGGVI</sequence>